<feature type="compositionally biased region" description="Basic and acidic residues" evidence="2">
    <location>
        <begin position="91"/>
        <end position="106"/>
    </location>
</feature>
<dbReference type="Proteomes" id="UP000186817">
    <property type="component" value="Unassembled WGS sequence"/>
</dbReference>
<dbReference type="EMBL" id="LSRX01000419">
    <property type="protein sequence ID" value="OLP97838.1"/>
    <property type="molecule type" value="Genomic_DNA"/>
</dbReference>
<dbReference type="InterPro" id="IPR036691">
    <property type="entry name" value="Endo/exonu/phosph_ase_sf"/>
</dbReference>
<feature type="region of interest" description="Disordered" evidence="2">
    <location>
        <begin position="80"/>
        <end position="125"/>
    </location>
</feature>
<evidence type="ECO:0000313" key="4">
    <source>
        <dbReference type="EMBL" id="OLP97838.1"/>
    </source>
</evidence>
<gene>
    <name evidence="4" type="ORF">AK812_SmicGene19791</name>
</gene>
<evidence type="ECO:0000256" key="1">
    <source>
        <dbReference type="SAM" id="Coils"/>
    </source>
</evidence>
<accession>A0A1Q9DRS3</accession>
<dbReference type="PANTHER" id="PTHR19446">
    <property type="entry name" value="REVERSE TRANSCRIPTASES"/>
    <property type="match status" value="1"/>
</dbReference>
<dbReference type="Pfam" id="PF00078">
    <property type="entry name" value="RVT_1"/>
    <property type="match status" value="1"/>
</dbReference>
<feature type="region of interest" description="Disordered" evidence="2">
    <location>
        <begin position="394"/>
        <end position="419"/>
    </location>
</feature>
<dbReference type="InterPro" id="IPR049225">
    <property type="entry name" value="DUF6822"/>
</dbReference>
<keyword evidence="1" id="KW-0175">Coiled coil</keyword>
<sequence>MASSSIGQLCTALVLEVHNHTTTREEDRGGQNFFQEVSFRSFSKGAILRELKGFGGVLAEGWGAIQRFDMAVSELHIGLPNVPEGPDVDLDSPRKGAIEGRSESPSKKARGAPSGSHGPGGDSMMLSMDGLRLLLQEQSQALLQAQQTQLSAALEAFEGRQSAKLEKIEGRMDDTAGQVDGLQKQVKDLAERLLKVENQPTPSSTGGPDRKHTLVFGGWQEGTRKAILLYRLNQALAELGVAGELDQEPFCTGARRSVSLCGFRRRGGEDEGQLRERMMKVLQKVNASKVSLEGAVQPLWCSFSKSPAERGRASLAAVVKKVVLRFSPHRASDLAVEYTTGRTWIREDQLTGMNDTSPGVRGARQVSTRGGDGWIDEKTLAKWVEDETLADSAGAALDNPLPPASSSASPASAPVTPRGQRQDSCWQLVVLGWNIGGVDLFQLPKAVRDSTRKRLEKDDLLLLQEVPREHEGWNHQDLEGRKVVTHRRASQWRGTGICYDPGAWCVLRKVPTARGAWFKVRHLARGLELWVGTAHFSPGVTSEVYEDEAEDHFRALPRDAGRVVFQGDVNASFGWARDGECTTAVAKDAKGHVVHRAIVERCLQVGPPSEDQLRTPTSRPRQANKQGQCIDIMAQKGLRFSSWRIHVDSYMCVGSDHELCESVFRVDAERQTKRHETRPRVWTGGVDRIDGLDQQAVEEFARRCTRPAPGHGYKDSPEVKLAFKEAKRQGTSCLWKRALKLRKDARRQWEWERLVRASEGDWRSFKALKPQREAGWDVGFADAQSEDPHRVVHDHLSQVYAGVESAGAVRWSGEVTAFTREELDEGLKHLKRGKAVGADKTSSELLFGLIEVPGGAEHLLEWYNRILATGEIPTQWNRPVVVMLPKIRAPKKAKELRPIAMGSAVSKLFSRMLLNRSLRILSPQSYVQCSGKGRQTSDFLFTIIRLFELTREWGNPLVAFKMDLEKAFDSLDRTVFLHQLESKLGNSAELNCWKGLLANTRGLLQTPWGNSEVVMARGIKQGAVESPVFFAHVAEVVMLDTVRKYGWRDSAPLYPGLPQEEMMYMDDGIIWSGSIHTVETRAHQLSVEFAAYDLKMNAGKCQLYVAPGSGDREHLFLNGVKVVASPSLEVMGLSLKVGGSVYELVAPASSRARSKFWELRHLFRAKGYMKHRARVMERVLGGTALWFIACVPPDKAAMTALNSTQLQLMVWLLRFAKAEGETWTQFRQRAFRGARAALHSAGLERWSTVWLRRYWRFAGHRVRTVLSEAPPISCHFEHFRTRAWWVHEQSKTPAQGGIRHKGRHYARLTTIEQQMDSVAACPWRQRAHDRGAWRALEDAWVCSMDVPWSSGTMLFHISVLAFGLWQGVAIPPDGNLAGPAGQEPGQAEQLGSGHPAREPDLRLVGARTECTWVQSAAEQLNYLRMHNQGTEPTWLAVLHRIQARNLAGYHRWCSGYLRRLRSQFGRELNSHLHHRRLNSAEIRWAARVEHAAYQDFLHYVHNRRDVVACLAHLPSDEVILATRPTTGSPHPMGIFHADWVNRGVNVWGTSGSAEGSSTTGPEAGSREPGSEAAGPSEASSEEVEEDVTALFQLPSSVEARWHRLIDALHDWAEEGLAAGLAVRMAREVARRVEDAGFLSWAVEPLHTLGAGIPFSEGSSPEVTPPRLYAWARDIVDCLLICYRAEQEQGEAPAMVEDEMSLMDRDRRYSAGRRRYRDSRSPRRGARPTCSASSRTGTYTSRAERVAARQTRGSGIDRRAGRHDEEYVEVHLEEAPNTTVETRGLPSTASGSHGPPRPSEADGEARERPVERAAGRGEVALPHPRHPMTLTQATDLWRYLLFSRTALGPALAEGSQLPDHWLPASMIGDICRTHEGMSTANRGISTLALMRVLRFLAQELTQTIQQADAIARSREVGRRHGEPEEDDTELLLQVGIRSSSPAVDDATSFMQGFFHTDGHDSMQQRWTRCLLRLQKELVGQRKDQRRAHTQGILAALRAAPGGPMGSDWGEQLQALLLVLLDDTEEVESGGRVNVGWLQPWLGEISAFVPGLQMWNAPVMVDSQPQSTSSVSEHHQVEAPLDQEIEELLQDEDDERELRRREADQEQERQADHERLCALEVENLRREASNYRAWEDGQIQRFLQESSQPTGPKKRCVLQVELSSGSGDAPVKKQILSMEVPEDGASAMVVVRARMEPDPDGVDTELVPSPVASCDEAIKASAVGTVAAEGVSSSLERVSQMVHHESFPDLLPHLDFREYEHIYEDWCRGGISLEEVTHRFGRDTAEMIQAQHALCKEVETELEGATQMDGGDEAEQGDD</sequence>
<feature type="compositionally biased region" description="Acidic residues" evidence="2">
    <location>
        <begin position="2308"/>
        <end position="2317"/>
    </location>
</feature>
<evidence type="ECO:0000259" key="3">
    <source>
        <dbReference type="PROSITE" id="PS50878"/>
    </source>
</evidence>
<feature type="region of interest" description="Disordered" evidence="2">
    <location>
        <begin position="2061"/>
        <end position="2080"/>
    </location>
</feature>
<name>A0A1Q9DRS3_SYMMI</name>
<dbReference type="Pfam" id="PF20708">
    <property type="entry name" value="DUF6822"/>
    <property type="match status" value="1"/>
</dbReference>
<feature type="compositionally biased region" description="Low complexity" evidence="2">
    <location>
        <begin position="404"/>
        <end position="414"/>
    </location>
</feature>
<evidence type="ECO:0000256" key="2">
    <source>
        <dbReference type="SAM" id="MobiDB-lite"/>
    </source>
</evidence>
<feature type="region of interest" description="Disordered" evidence="2">
    <location>
        <begin position="1705"/>
        <end position="1824"/>
    </location>
</feature>
<feature type="region of interest" description="Disordered" evidence="2">
    <location>
        <begin position="1375"/>
        <end position="1397"/>
    </location>
</feature>
<comment type="caution">
    <text evidence="4">The sequence shown here is derived from an EMBL/GenBank/DDBJ whole genome shotgun (WGS) entry which is preliminary data.</text>
</comment>
<feature type="coiled-coil region" evidence="1">
    <location>
        <begin position="165"/>
        <end position="199"/>
    </location>
</feature>
<dbReference type="OrthoDB" id="408935at2759"/>
<feature type="region of interest" description="Disordered" evidence="2">
    <location>
        <begin position="2298"/>
        <end position="2317"/>
    </location>
</feature>
<protein>
    <submittedName>
        <fullName evidence="4">Putative 149 kDa protein</fullName>
    </submittedName>
</protein>
<proteinExistence type="predicted"/>
<feature type="compositionally biased region" description="Low complexity" evidence="2">
    <location>
        <begin position="1550"/>
        <end position="1560"/>
    </location>
</feature>
<dbReference type="PROSITE" id="PS50878">
    <property type="entry name" value="RT_POL"/>
    <property type="match status" value="1"/>
</dbReference>
<dbReference type="SUPFAM" id="SSF56219">
    <property type="entry name" value="DNase I-like"/>
    <property type="match status" value="1"/>
</dbReference>
<feature type="region of interest" description="Disordered" evidence="2">
    <location>
        <begin position="1550"/>
        <end position="1585"/>
    </location>
</feature>
<feature type="region of interest" description="Disordered" evidence="2">
    <location>
        <begin position="351"/>
        <end position="371"/>
    </location>
</feature>
<reference evidence="4 5" key="1">
    <citation type="submission" date="2016-02" db="EMBL/GenBank/DDBJ databases">
        <title>Genome analysis of coral dinoflagellate symbionts highlights evolutionary adaptations to a symbiotic lifestyle.</title>
        <authorList>
            <person name="Aranda M."/>
            <person name="Li Y."/>
            <person name="Liew Y.J."/>
            <person name="Baumgarten S."/>
            <person name="Simakov O."/>
            <person name="Wilson M."/>
            <person name="Piel J."/>
            <person name="Ashoor H."/>
            <person name="Bougouffa S."/>
            <person name="Bajic V.B."/>
            <person name="Ryu T."/>
            <person name="Ravasi T."/>
            <person name="Bayer T."/>
            <person name="Micklem G."/>
            <person name="Kim H."/>
            <person name="Bhak J."/>
            <person name="Lajeunesse T.C."/>
            <person name="Voolstra C.R."/>
        </authorList>
    </citation>
    <scope>NUCLEOTIDE SEQUENCE [LARGE SCALE GENOMIC DNA]</scope>
    <source>
        <strain evidence="4 5">CCMP2467</strain>
    </source>
</reference>
<feature type="compositionally biased region" description="Polar residues" evidence="2">
    <location>
        <begin position="1775"/>
        <end position="1790"/>
    </location>
</feature>
<evidence type="ECO:0000313" key="5">
    <source>
        <dbReference type="Proteomes" id="UP000186817"/>
    </source>
</evidence>
<feature type="compositionally biased region" description="Basic and acidic residues" evidence="2">
    <location>
        <begin position="1798"/>
        <end position="1814"/>
    </location>
</feature>
<feature type="compositionally biased region" description="Basic and acidic residues" evidence="2">
    <location>
        <begin position="1754"/>
        <end position="1773"/>
    </location>
</feature>
<feature type="compositionally biased region" description="Polar residues" evidence="2">
    <location>
        <begin position="1729"/>
        <end position="1740"/>
    </location>
</feature>
<keyword evidence="5" id="KW-1185">Reference proteome</keyword>
<feature type="compositionally biased region" description="Basic residues" evidence="2">
    <location>
        <begin position="1709"/>
        <end position="1725"/>
    </location>
</feature>
<dbReference type="InterPro" id="IPR000477">
    <property type="entry name" value="RT_dom"/>
</dbReference>
<organism evidence="4 5">
    <name type="scientific">Symbiodinium microadriaticum</name>
    <name type="common">Dinoflagellate</name>
    <name type="synonym">Zooxanthella microadriatica</name>
    <dbReference type="NCBI Taxonomy" id="2951"/>
    <lineage>
        <taxon>Eukaryota</taxon>
        <taxon>Sar</taxon>
        <taxon>Alveolata</taxon>
        <taxon>Dinophyceae</taxon>
        <taxon>Suessiales</taxon>
        <taxon>Symbiodiniaceae</taxon>
        <taxon>Symbiodinium</taxon>
    </lineage>
</organism>
<feature type="domain" description="Reverse transcriptase" evidence="3">
    <location>
        <begin position="865"/>
        <end position="1135"/>
    </location>
</feature>